<accession>A0A2K1KEU3</accession>
<reference evidence="1 3" key="2">
    <citation type="journal article" date="2018" name="Plant J.">
        <title>The Physcomitrella patens chromosome-scale assembly reveals moss genome structure and evolution.</title>
        <authorList>
            <person name="Lang D."/>
            <person name="Ullrich K.K."/>
            <person name="Murat F."/>
            <person name="Fuchs J."/>
            <person name="Jenkins J."/>
            <person name="Haas F.B."/>
            <person name="Piednoel M."/>
            <person name="Gundlach H."/>
            <person name="Van Bel M."/>
            <person name="Meyberg R."/>
            <person name="Vives C."/>
            <person name="Morata J."/>
            <person name="Symeonidi A."/>
            <person name="Hiss M."/>
            <person name="Muchero W."/>
            <person name="Kamisugi Y."/>
            <person name="Saleh O."/>
            <person name="Blanc G."/>
            <person name="Decker E.L."/>
            <person name="van Gessel N."/>
            <person name="Grimwood J."/>
            <person name="Hayes R.D."/>
            <person name="Graham S.W."/>
            <person name="Gunter L.E."/>
            <person name="McDaniel S.F."/>
            <person name="Hoernstein S.N.W."/>
            <person name="Larsson A."/>
            <person name="Li F.W."/>
            <person name="Perroud P.F."/>
            <person name="Phillips J."/>
            <person name="Ranjan P."/>
            <person name="Rokshar D.S."/>
            <person name="Rothfels C.J."/>
            <person name="Schneider L."/>
            <person name="Shu S."/>
            <person name="Stevenson D.W."/>
            <person name="Thummler F."/>
            <person name="Tillich M."/>
            <person name="Villarreal Aguilar J.C."/>
            <person name="Widiez T."/>
            <person name="Wong G.K."/>
            <person name="Wymore A."/>
            <person name="Zhang Y."/>
            <person name="Zimmer A.D."/>
            <person name="Quatrano R.S."/>
            <person name="Mayer K.F.X."/>
            <person name="Goodstein D."/>
            <person name="Casacuberta J.M."/>
            <person name="Vandepoele K."/>
            <person name="Reski R."/>
            <person name="Cuming A.C."/>
            <person name="Tuskan G.A."/>
            <person name="Maumus F."/>
            <person name="Salse J."/>
            <person name="Schmutz J."/>
            <person name="Rensing S.A."/>
        </authorList>
    </citation>
    <scope>NUCLEOTIDE SEQUENCE [LARGE SCALE GENOMIC DNA]</scope>
    <source>
        <strain evidence="2 3">cv. Gransden 2004</strain>
    </source>
</reference>
<sequence>MVSRYMKNTQLTKLVVAKKILQCFKGTLDYRIFYLSHNKTRLLTLVDANWIKDLDSYKSILNVLYKLELILIA</sequence>
<dbReference type="Gramene" id="Pp3c6_7700V3.1">
    <property type="protein sequence ID" value="PAC:32976214.CDS.1"/>
    <property type="gene ID" value="Pp3c6_7700"/>
</dbReference>
<dbReference type="EnsemblPlants" id="Pp3c6_7700V3.1">
    <property type="protein sequence ID" value="PAC:32976214.CDS.1"/>
    <property type="gene ID" value="Pp3c6_7700"/>
</dbReference>
<organism evidence="1">
    <name type="scientific">Physcomitrium patens</name>
    <name type="common">Spreading-leaved earth moss</name>
    <name type="synonym">Physcomitrella patens</name>
    <dbReference type="NCBI Taxonomy" id="3218"/>
    <lineage>
        <taxon>Eukaryota</taxon>
        <taxon>Viridiplantae</taxon>
        <taxon>Streptophyta</taxon>
        <taxon>Embryophyta</taxon>
        <taxon>Bryophyta</taxon>
        <taxon>Bryophytina</taxon>
        <taxon>Bryopsida</taxon>
        <taxon>Funariidae</taxon>
        <taxon>Funariales</taxon>
        <taxon>Funariaceae</taxon>
        <taxon>Physcomitrium</taxon>
    </lineage>
</organism>
<reference evidence="1 3" key="1">
    <citation type="journal article" date="2008" name="Science">
        <title>The Physcomitrella genome reveals evolutionary insights into the conquest of land by plants.</title>
        <authorList>
            <person name="Rensing S."/>
            <person name="Lang D."/>
            <person name="Zimmer A."/>
            <person name="Terry A."/>
            <person name="Salamov A."/>
            <person name="Shapiro H."/>
            <person name="Nishiyama T."/>
            <person name="Perroud P.-F."/>
            <person name="Lindquist E."/>
            <person name="Kamisugi Y."/>
            <person name="Tanahashi T."/>
            <person name="Sakakibara K."/>
            <person name="Fujita T."/>
            <person name="Oishi K."/>
            <person name="Shin-I T."/>
            <person name="Kuroki Y."/>
            <person name="Toyoda A."/>
            <person name="Suzuki Y."/>
            <person name="Hashimoto A."/>
            <person name="Yamaguchi K."/>
            <person name="Sugano A."/>
            <person name="Kohara Y."/>
            <person name="Fujiyama A."/>
            <person name="Anterola A."/>
            <person name="Aoki S."/>
            <person name="Ashton N."/>
            <person name="Barbazuk W.B."/>
            <person name="Barker E."/>
            <person name="Bennetzen J."/>
            <person name="Bezanilla M."/>
            <person name="Blankenship R."/>
            <person name="Cho S.H."/>
            <person name="Dutcher S."/>
            <person name="Estelle M."/>
            <person name="Fawcett J.A."/>
            <person name="Gundlach H."/>
            <person name="Hanada K."/>
            <person name="Heyl A."/>
            <person name="Hicks K.A."/>
            <person name="Hugh J."/>
            <person name="Lohr M."/>
            <person name="Mayer K."/>
            <person name="Melkozernov A."/>
            <person name="Murata T."/>
            <person name="Nelson D."/>
            <person name="Pils B."/>
            <person name="Prigge M."/>
            <person name="Reiss B."/>
            <person name="Renner T."/>
            <person name="Rombauts S."/>
            <person name="Rushton P."/>
            <person name="Sanderfoot A."/>
            <person name="Schween G."/>
            <person name="Shiu S.-H."/>
            <person name="Stueber K."/>
            <person name="Theodoulou F.L."/>
            <person name="Tu H."/>
            <person name="Van de Peer Y."/>
            <person name="Verrier P.J."/>
            <person name="Waters E."/>
            <person name="Wood A."/>
            <person name="Yang L."/>
            <person name="Cove D."/>
            <person name="Cuming A."/>
            <person name="Hasebe M."/>
            <person name="Lucas S."/>
            <person name="Mishler D.B."/>
            <person name="Reski R."/>
            <person name="Grigoriev I."/>
            <person name="Quatrano R.S."/>
            <person name="Boore J.L."/>
        </authorList>
    </citation>
    <scope>NUCLEOTIDE SEQUENCE [LARGE SCALE GENOMIC DNA]</scope>
    <source>
        <strain evidence="2 3">cv. Gransden 2004</strain>
    </source>
</reference>
<gene>
    <name evidence="1" type="ORF">PHYPA_008643</name>
</gene>
<protein>
    <submittedName>
        <fullName evidence="1 2">Uncharacterized protein</fullName>
    </submittedName>
</protein>
<name>A0A2K1KEU3_PHYPA</name>
<reference evidence="2" key="3">
    <citation type="submission" date="2020-12" db="UniProtKB">
        <authorList>
            <consortium name="EnsemblPlants"/>
        </authorList>
    </citation>
    <scope>IDENTIFICATION</scope>
</reference>
<evidence type="ECO:0000313" key="3">
    <source>
        <dbReference type="Proteomes" id="UP000006727"/>
    </source>
</evidence>
<dbReference type="Proteomes" id="UP000006727">
    <property type="component" value="Chromosome 6"/>
</dbReference>
<evidence type="ECO:0000313" key="1">
    <source>
        <dbReference type="EMBL" id="PNR52269.1"/>
    </source>
</evidence>
<keyword evidence="3" id="KW-1185">Reference proteome</keyword>
<dbReference type="EMBL" id="ABEU02000006">
    <property type="protein sequence ID" value="PNR52269.1"/>
    <property type="molecule type" value="Genomic_DNA"/>
</dbReference>
<dbReference type="InParanoid" id="A0A2K1KEU3"/>
<proteinExistence type="predicted"/>
<evidence type="ECO:0000313" key="2">
    <source>
        <dbReference type="EnsemblPlants" id="PAC:32976214.CDS.1"/>
    </source>
</evidence>
<dbReference type="AlphaFoldDB" id="A0A2K1KEU3"/>